<proteinExistence type="predicted"/>
<organism evidence="2 3">
    <name type="scientific">Blautia pseudococcoides</name>
    <dbReference type="NCBI Taxonomy" id="1796616"/>
    <lineage>
        <taxon>Bacteria</taxon>
        <taxon>Bacillati</taxon>
        <taxon>Bacillota</taxon>
        <taxon>Clostridia</taxon>
        <taxon>Lachnospirales</taxon>
        <taxon>Lachnospiraceae</taxon>
        <taxon>Blautia</taxon>
    </lineage>
</organism>
<dbReference type="Proteomes" id="UP000092574">
    <property type="component" value="Chromosome"/>
</dbReference>
<feature type="transmembrane region" description="Helical" evidence="1">
    <location>
        <begin position="113"/>
        <end position="130"/>
    </location>
</feature>
<evidence type="ECO:0000313" key="2">
    <source>
        <dbReference type="EMBL" id="ANU75305.1"/>
    </source>
</evidence>
<keyword evidence="1" id="KW-1133">Transmembrane helix</keyword>
<sequence length="405" mass="46519">MKPDLLVIYRFFHTFLLIDSLALMILSFGGDITPLQFTKSLLLFIPILLLYWIVRRFKSLFLFAVSGAASLAVLYFSASTIWERGAFTVCGVFLVLLYFFERAGSGESMLVRPSYAGLLVFAGIYIYALAYHRSTLGRIICISTGVYWLLTILSENRRSLLKLYEQNEKLHRFPGNRIAEGNRIALGGFCALITAGMVFLPMSGFDKILKRLGHLFLNMIRKLLAGLGGAEEMIPDEPQMAEQMPFFPGEFREAWPIWQTLFQILEKVFIFLFLAASVYWVFRILYGLYKKYHETAFTDGDRVEFLSPVKGDKKESLKRERRRSGLFSARSLGEKIRRCYKKKIESSMEQKIKEAFTPEQIEEAAGLTNAEGVEEFHGIYEKARYGKEDCGQEEWGRMKELGKRL</sequence>
<dbReference type="RefSeq" id="WP_065541512.1">
    <property type="nucleotide sequence ID" value="NZ_CP015405.2"/>
</dbReference>
<accession>A0A1C7I6U3</accession>
<evidence type="ECO:0008006" key="4">
    <source>
        <dbReference type="Google" id="ProtNLM"/>
    </source>
</evidence>
<dbReference type="KEGG" id="byl:A4V09_05725"/>
<keyword evidence="1" id="KW-0812">Transmembrane</keyword>
<feature type="transmembrane region" description="Helical" evidence="1">
    <location>
        <begin position="268"/>
        <end position="286"/>
    </location>
</feature>
<keyword evidence="1" id="KW-0472">Membrane</keyword>
<feature type="transmembrane region" description="Helical" evidence="1">
    <location>
        <begin position="60"/>
        <end position="78"/>
    </location>
</feature>
<dbReference type="AlphaFoldDB" id="A0A1C7I6U3"/>
<keyword evidence="3" id="KW-1185">Reference proteome</keyword>
<evidence type="ECO:0000313" key="3">
    <source>
        <dbReference type="Proteomes" id="UP000092574"/>
    </source>
</evidence>
<dbReference type="STRING" id="1796616.A4V09_05725"/>
<dbReference type="EMBL" id="CP015405">
    <property type="protein sequence ID" value="ANU75305.1"/>
    <property type="molecule type" value="Genomic_DNA"/>
</dbReference>
<protein>
    <recommendedName>
        <fullName evidence="4">DUF4129 domain-containing protein</fullName>
    </recommendedName>
</protein>
<feature type="transmembrane region" description="Helical" evidence="1">
    <location>
        <begin position="184"/>
        <end position="202"/>
    </location>
</feature>
<feature type="transmembrane region" description="Helical" evidence="1">
    <location>
        <begin position="136"/>
        <end position="153"/>
    </location>
</feature>
<dbReference type="OrthoDB" id="1975106at2"/>
<evidence type="ECO:0000256" key="1">
    <source>
        <dbReference type="SAM" id="Phobius"/>
    </source>
</evidence>
<feature type="transmembrane region" description="Helical" evidence="1">
    <location>
        <begin position="35"/>
        <end position="53"/>
    </location>
</feature>
<name>A0A1C7I6U3_9FIRM</name>
<reference evidence="2" key="1">
    <citation type="submission" date="2017-04" db="EMBL/GenBank/DDBJ databases">
        <title>Complete Genome Sequences of Twelve Strains of a Stable Defined Moderately Diverse Mouse Microbiota 2 (sDMDMm2).</title>
        <authorList>
            <person name="Uchimura Y."/>
            <person name="Wyss M."/>
            <person name="Brugiroux S."/>
            <person name="Limenitakis J.P."/>
            <person name="Stecher B."/>
            <person name="McCoy K.D."/>
            <person name="Macpherson A.J."/>
        </authorList>
    </citation>
    <scope>NUCLEOTIDE SEQUENCE</scope>
    <source>
        <strain evidence="2">YL58</strain>
    </source>
</reference>
<feature type="transmembrane region" description="Helical" evidence="1">
    <location>
        <begin position="7"/>
        <end position="29"/>
    </location>
</feature>
<gene>
    <name evidence="2" type="ORF">A4V09_05725</name>
</gene>
<feature type="transmembrane region" description="Helical" evidence="1">
    <location>
        <begin position="84"/>
        <end position="101"/>
    </location>
</feature>